<dbReference type="GO" id="GO:0016874">
    <property type="term" value="F:ligase activity"/>
    <property type="evidence" value="ECO:0007669"/>
    <property type="project" value="UniProtKB-KW"/>
</dbReference>
<keyword evidence="3" id="KW-0547">Nucleotide-binding</keyword>
<gene>
    <name evidence="7" type="primary">yjfC</name>
    <name evidence="7" type="ORF">VQ7734_04455</name>
</gene>
<dbReference type="InterPro" id="IPR005494">
    <property type="entry name" value="GSPS_pre-ATP-grasp-like_dom"/>
</dbReference>
<dbReference type="Pfam" id="PF03738">
    <property type="entry name" value="GSP_synth"/>
    <property type="match status" value="1"/>
</dbReference>
<keyword evidence="4" id="KW-0067">ATP-binding</keyword>
<evidence type="ECO:0000256" key="3">
    <source>
        <dbReference type="ARBA" id="ARBA00022741"/>
    </source>
</evidence>
<dbReference type="EC" id="6.3.1.-" evidence="7"/>
<evidence type="ECO:0000313" key="8">
    <source>
        <dbReference type="Proteomes" id="UP000184600"/>
    </source>
</evidence>
<dbReference type="SUPFAM" id="SSF52440">
    <property type="entry name" value="PreATP-grasp domain"/>
    <property type="match status" value="1"/>
</dbReference>
<dbReference type="Proteomes" id="UP000184600">
    <property type="component" value="Unassembled WGS sequence"/>
</dbReference>
<dbReference type="GO" id="GO:0005524">
    <property type="term" value="F:ATP binding"/>
    <property type="evidence" value="ECO:0007669"/>
    <property type="project" value="UniProtKB-KW"/>
</dbReference>
<keyword evidence="2" id="KW-0479">Metal-binding</keyword>
<organism evidence="7 8">
    <name type="scientific">Vibrio quintilis</name>
    <dbReference type="NCBI Taxonomy" id="1117707"/>
    <lineage>
        <taxon>Bacteria</taxon>
        <taxon>Pseudomonadati</taxon>
        <taxon>Pseudomonadota</taxon>
        <taxon>Gammaproteobacteria</taxon>
        <taxon>Vibrionales</taxon>
        <taxon>Vibrionaceae</taxon>
        <taxon>Vibrio</taxon>
    </lineage>
</organism>
<dbReference type="STRING" id="1117707.VQ7734_04455"/>
<evidence type="ECO:0000259" key="6">
    <source>
        <dbReference type="Pfam" id="PF03738"/>
    </source>
</evidence>
<protein>
    <submittedName>
        <fullName evidence="7">Putative acid--amine ligase YjfC</fullName>
        <ecNumber evidence="7">6.3.1.-</ecNumber>
    </submittedName>
</protein>
<dbReference type="EMBL" id="FRFG01000073">
    <property type="protein sequence ID" value="SHO58683.1"/>
    <property type="molecule type" value="Genomic_DNA"/>
</dbReference>
<evidence type="ECO:0000313" key="7">
    <source>
        <dbReference type="EMBL" id="SHO58683.1"/>
    </source>
</evidence>
<feature type="domain" description="Glutathionylspermidine synthase pre-ATP-grasp-like" evidence="6">
    <location>
        <begin position="73"/>
        <end position="463"/>
    </location>
</feature>
<dbReference type="GO" id="GO:0046872">
    <property type="term" value="F:metal ion binding"/>
    <property type="evidence" value="ECO:0007669"/>
    <property type="project" value="UniProtKB-KW"/>
</dbReference>
<keyword evidence="1 7" id="KW-0436">Ligase</keyword>
<evidence type="ECO:0000256" key="4">
    <source>
        <dbReference type="ARBA" id="ARBA00022840"/>
    </source>
</evidence>
<keyword evidence="8" id="KW-1185">Reference proteome</keyword>
<name>A0A1M7Z1D4_9VIBR</name>
<dbReference type="SUPFAM" id="SSF56059">
    <property type="entry name" value="Glutathione synthetase ATP-binding domain-like"/>
    <property type="match status" value="1"/>
</dbReference>
<reference evidence="8" key="1">
    <citation type="submission" date="2016-12" db="EMBL/GenBank/DDBJ databases">
        <authorList>
            <person name="Rodrigo-Torres L."/>
            <person name="Arahal R.D."/>
            <person name="Lucena T."/>
        </authorList>
    </citation>
    <scope>NUCLEOTIDE SEQUENCE [LARGE SCALE GENOMIC DNA]</scope>
</reference>
<dbReference type="InterPro" id="IPR016185">
    <property type="entry name" value="PreATP-grasp_dom_sf"/>
</dbReference>
<sequence length="465" mass="54492">MLRSHHSGVIKNICLPFEKLIMRKITLDVVPDYEQLEDDCPRTTAIAALHGDQTPLTPLEDEFVFPENQSGQTPFYTFTREEVKALNIASEQVYNLLADSLDFLFDEKYRHLIPKFYGQEFIQAYPEFVDYAIYTFQNEHEAIYGRFDIAYDFEQGKVLKFYEGNLDTPTMYYDSVVMQHHLLTRLGQEQAQYNLHQENLARNIRKVLGPQERRIAFLCDTNITEDCITTELLFHTFNDHCDDIVLFSDINQLRYDFSSSRNKWTLDEIEVDVIFALYPWEDMVVDLYAESPNPLKEWRKWADKTRFLEPAWRWFISNKGVWAWLTYLKDVLAADDPALAQFVRDNEAAWQYVIPSYMEKPFWLKDYVRKPLQGRMSNNIGFYENDQLTHETDGFYAGDDCIYQAICPTTSADNGDTRAIVCTWLAPWDQGLALDMESSGIAVREFTGELLQVKHERFMPHIVTD</sequence>
<dbReference type="Gene3D" id="3.30.1490.330">
    <property type="match status" value="1"/>
</dbReference>
<evidence type="ECO:0000256" key="1">
    <source>
        <dbReference type="ARBA" id="ARBA00022598"/>
    </source>
</evidence>
<dbReference type="AlphaFoldDB" id="A0A1M7Z1D4"/>
<evidence type="ECO:0000256" key="2">
    <source>
        <dbReference type="ARBA" id="ARBA00022723"/>
    </source>
</evidence>
<accession>A0A1M7Z1D4</accession>
<proteinExistence type="predicted"/>
<evidence type="ECO:0000256" key="5">
    <source>
        <dbReference type="ARBA" id="ARBA00022842"/>
    </source>
</evidence>
<keyword evidence="5" id="KW-0460">Magnesium</keyword>